<proteinExistence type="predicted"/>
<protein>
    <recommendedName>
        <fullName evidence="4">DUF4179 domain-containing protein</fullName>
    </recommendedName>
</protein>
<keyword evidence="1" id="KW-1133">Transmembrane helix</keyword>
<sequence length="354" mass="36510">MRLHELVDTVTADEPPMGRGIDIDGIVSAGRRAERRRKGGFAMGGAAVLVAVVTAGAFALPSHDTTTATTTATAAAETSSPFSFTFGAYDAGRLHVQNPTDVSGAYQVATIKIDDAPSNAYGSLTVYQRGAFNEASLANATTVSVNGQTVLQASLLADSKPRTGDKAIAWQHADGAWAVVKAFSTDADNPSFADLTALIAGLEPNSSPNPAVLPFTMGYLPAGYTAVDVAEHSLPGWDSVTGSDASVYGGAIFARNAPATGLSDPYLDLPGSFTITVSSLAESAQKPPPIDAAHKCTDADAATFCTYSIITGTTLLSVTGNLPIAEKTRVAKSIKLADLTDEATWTPASKLLQP</sequence>
<dbReference type="RefSeq" id="WP_203840646.1">
    <property type="nucleotide sequence ID" value="NZ_BAAATV010000013.1"/>
</dbReference>
<evidence type="ECO:0008006" key="4">
    <source>
        <dbReference type="Google" id="ProtNLM"/>
    </source>
</evidence>
<keyword evidence="1" id="KW-0472">Membrane</keyword>
<dbReference type="EMBL" id="BOMN01000093">
    <property type="protein sequence ID" value="GIE23589.1"/>
    <property type="molecule type" value="Genomic_DNA"/>
</dbReference>
<feature type="transmembrane region" description="Helical" evidence="1">
    <location>
        <begin position="41"/>
        <end position="60"/>
    </location>
</feature>
<dbReference type="Proteomes" id="UP000603200">
    <property type="component" value="Unassembled WGS sequence"/>
</dbReference>
<keyword evidence="1" id="KW-0812">Transmembrane</keyword>
<name>A0ABQ3ZYN5_9ACTN</name>
<evidence type="ECO:0000313" key="2">
    <source>
        <dbReference type="EMBL" id="GIE23589.1"/>
    </source>
</evidence>
<evidence type="ECO:0000256" key="1">
    <source>
        <dbReference type="SAM" id="Phobius"/>
    </source>
</evidence>
<evidence type="ECO:0000313" key="3">
    <source>
        <dbReference type="Proteomes" id="UP000603200"/>
    </source>
</evidence>
<accession>A0ABQ3ZYN5</accession>
<keyword evidence="3" id="KW-1185">Reference proteome</keyword>
<organism evidence="2 3">
    <name type="scientific">Winogradskya humida</name>
    <dbReference type="NCBI Taxonomy" id="113566"/>
    <lineage>
        <taxon>Bacteria</taxon>
        <taxon>Bacillati</taxon>
        <taxon>Actinomycetota</taxon>
        <taxon>Actinomycetes</taxon>
        <taxon>Micromonosporales</taxon>
        <taxon>Micromonosporaceae</taxon>
        <taxon>Winogradskya</taxon>
    </lineage>
</organism>
<gene>
    <name evidence="2" type="ORF">Ahu01nite_066910</name>
</gene>
<comment type="caution">
    <text evidence="2">The sequence shown here is derived from an EMBL/GenBank/DDBJ whole genome shotgun (WGS) entry which is preliminary data.</text>
</comment>
<reference evidence="2 3" key="1">
    <citation type="submission" date="2021-01" db="EMBL/GenBank/DDBJ databases">
        <title>Whole genome shotgun sequence of Actinoplanes humidus NBRC 14915.</title>
        <authorList>
            <person name="Komaki H."/>
            <person name="Tamura T."/>
        </authorList>
    </citation>
    <scope>NUCLEOTIDE SEQUENCE [LARGE SCALE GENOMIC DNA]</scope>
    <source>
        <strain evidence="2 3">NBRC 14915</strain>
    </source>
</reference>